<dbReference type="Pfam" id="PF22468">
    <property type="entry name" value="ACT_9"/>
    <property type="match status" value="1"/>
</dbReference>
<comment type="pathway">
    <text evidence="4 15">Amino-acid biosynthesis; L-threonine biosynthesis; L-threonine from L-aspartate: step 1/5.</text>
</comment>
<keyword evidence="11" id="KW-0457">Lysine biosynthesis</keyword>
<dbReference type="UniPathway" id="UPA00051">
    <property type="reaction ID" value="UER00462"/>
</dbReference>
<dbReference type="NCBIfam" id="TIGR00657">
    <property type="entry name" value="asp_kinases"/>
    <property type="match status" value="1"/>
</dbReference>
<dbReference type="Gene3D" id="3.40.1160.10">
    <property type="entry name" value="Acetylglutamate kinase-like"/>
    <property type="match status" value="1"/>
</dbReference>
<dbReference type="AlphaFoldDB" id="A0A345BX14"/>
<dbReference type="GO" id="GO:0019877">
    <property type="term" value="P:diaminopimelate biosynthetic process"/>
    <property type="evidence" value="ECO:0007669"/>
    <property type="project" value="UniProtKB-KW"/>
</dbReference>
<protein>
    <recommendedName>
        <fullName evidence="14">Aspartokinase</fullName>
        <ecNumber evidence="14">2.7.2.4</ecNumber>
    </recommendedName>
</protein>
<dbReference type="Pfam" id="PF00696">
    <property type="entry name" value="AA_kinase"/>
    <property type="match status" value="1"/>
</dbReference>
<dbReference type="GO" id="GO:0005524">
    <property type="term" value="F:ATP binding"/>
    <property type="evidence" value="ECO:0007669"/>
    <property type="project" value="UniProtKB-KW"/>
</dbReference>
<evidence type="ECO:0000256" key="3">
    <source>
        <dbReference type="ARBA" id="ARBA00004986"/>
    </source>
</evidence>
<dbReference type="FunFam" id="3.30.2130.10:FF:000001">
    <property type="entry name" value="Bifunctional aspartokinase/homoserine dehydrogenase"/>
    <property type="match status" value="1"/>
</dbReference>
<dbReference type="EMBL" id="CP031092">
    <property type="protein sequence ID" value="AXF55495.1"/>
    <property type="molecule type" value="Genomic_DNA"/>
</dbReference>
<dbReference type="InterPro" id="IPR001048">
    <property type="entry name" value="Asp/Glu/Uridylate_kinase"/>
</dbReference>
<comment type="pathway">
    <text evidence="2 15">Amino-acid biosynthesis; L-lysine biosynthesis via DAP pathway; (S)-tetrahydrodipicolinate from L-aspartate: step 1/4.</text>
</comment>
<evidence type="ECO:0000256" key="12">
    <source>
        <dbReference type="ARBA" id="ARBA00047872"/>
    </source>
</evidence>
<dbReference type="SUPFAM" id="SSF55021">
    <property type="entry name" value="ACT-like"/>
    <property type="match status" value="2"/>
</dbReference>
<dbReference type="UniPathway" id="UPA00034">
    <property type="reaction ID" value="UER00015"/>
</dbReference>
<comment type="similarity">
    <text evidence="5 14">Belongs to the aspartokinase family.</text>
</comment>
<gene>
    <name evidence="17" type="ORF">DT065_05300</name>
</gene>
<dbReference type="Gene3D" id="3.30.2130.10">
    <property type="entry name" value="VC0802-like"/>
    <property type="match status" value="1"/>
</dbReference>
<evidence type="ECO:0000313" key="17">
    <source>
        <dbReference type="EMBL" id="AXF55495.1"/>
    </source>
</evidence>
<feature type="binding site" evidence="13">
    <location>
        <position position="153"/>
    </location>
    <ligand>
        <name>substrate</name>
    </ligand>
</feature>
<reference evidence="17 18" key="1">
    <citation type="journal article" date="2018" name="J. Microbiol.">
        <title>Salicibibacter kimchii gen. nov., sp. nov., a moderately halophilic and alkalitolerant bacterium in the family Bacillaceae, isolated from kimchi.</title>
        <authorList>
            <person name="Jang J.Y."/>
            <person name="Oh Y.J."/>
            <person name="Lim S.K."/>
            <person name="Park H.K."/>
            <person name="Lee C."/>
            <person name="Kim J.Y."/>
            <person name="Lee M.A."/>
            <person name="Choi H.J."/>
        </authorList>
    </citation>
    <scope>NUCLEOTIDE SEQUENCE [LARGE SCALE GENOMIC DNA]</scope>
    <source>
        <strain evidence="17 18">NKC1-1</strain>
    </source>
</reference>
<dbReference type="PROSITE" id="PS51671">
    <property type="entry name" value="ACT"/>
    <property type="match status" value="1"/>
</dbReference>
<evidence type="ECO:0000256" key="9">
    <source>
        <dbReference type="ARBA" id="ARBA00022840"/>
    </source>
</evidence>
<organism evidence="17 18">
    <name type="scientific">Salicibibacter kimchii</name>
    <dbReference type="NCBI Taxonomy" id="2099786"/>
    <lineage>
        <taxon>Bacteria</taxon>
        <taxon>Bacillati</taxon>
        <taxon>Bacillota</taxon>
        <taxon>Bacilli</taxon>
        <taxon>Bacillales</taxon>
        <taxon>Bacillaceae</taxon>
        <taxon>Salicibibacter</taxon>
    </lineage>
</organism>
<dbReference type="InterPro" id="IPR018042">
    <property type="entry name" value="Aspartate_kinase_CS"/>
</dbReference>
<evidence type="ECO:0000256" key="5">
    <source>
        <dbReference type="ARBA" id="ARBA00010122"/>
    </source>
</evidence>
<dbReference type="GO" id="GO:0004072">
    <property type="term" value="F:aspartate kinase activity"/>
    <property type="evidence" value="ECO:0007669"/>
    <property type="project" value="UniProtKB-EC"/>
</dbReference>
<evidence type="ECO:0000256" key="15">
    <source>
        <dbReference type="RuleBase" id="RU004249"/>
    </source>
</evidence>
<dbReference type="UniPathway" id="UPA00050">
    <property type="reaction ID" value="UER00461"/>
</dbReference>
<evidence type="ECO:0000313" key="18">
    <source>
        <dbReference type="Proteomes" id="UP000252100"/>
    </source>
</evidence>
<feature type="binding site" evidence="13">
    <location>
        <begin position="219"/>
        <end position="220"/>
    </location>
    <ligand>
        <name>ATP</name>
        <dbReference type="ChEBI" id="CHEBI:30616"/>
    </ligand>
</feature>
<accession>A0A345BX14</accession>
<dbReference type="InterPro" id="IPR002912">
    <property type="entry name" value="ACT_dom"/>
</dbReference>
<keyword evidence="10" id="KW-0220">Diaminopimelate biosynthesis</keyword>
<evidence type="ECO:0000256" key="2">
    <source>
        <dbReference type="ARBA" id="ARBA00004766"/>
    </source>
</evidence>
<dbReference type="GO" id="GO:0009088">
    <property type="term" value="P:threonine biosynthetic process"/>
    <property type="evidence" value="ECO:0007669"/>
    <property type="project" value="UniProtKB-UniPathway"/>
</dbReference>
<comment type="catalytic activity">
    <reaction evidence="12 14">
        <text>L-aspartate + ATP = 4-phospho-L-aspartate + ADP</text>
        <dbReference type="Rhea" id="RHEA:23776"/>
        <dbReference type="ChEBI" id="CHEBI:29991"/>
        <dbReference type="ChEBI" id="CHEBI:30616"/>
        <dbReference type="ChEBI" id="CHEBI:57535"/>
        <dbReference type="ChEBI" id="CHEBI:456216"/>
        <dbReference type="EC" id="2.7.2.4"/>
    </reaction>
</comment>
<dbReference type="GO" id="GO:0009090">
    <property type="term" value="P:homoserine biosynthetic process"/>
    <property type="evidence" value="ECO:0007669"/>
    <property type="project" value="TreeGrafter"/>
</dbReference>
<keyword evidence="6 14" id="KW-0808">Transferase</keyword>
<evidence type="ECO:0000256" key="13">
    <source>
        <dbReference type="PIRSR" id="PIRSR000726-1"/>
    </source>
</evidence>
<evidence type="ECO:0000256" key="14">
    <source>
        <dbReference type="RuleBase" id="RU003448"/>
    </source>
</evidence>
<evidence type="ECO:0000256" key="10">
    <source>
        <dbReference type="ARBA" id="ARBA00022915"/>
    </source>
</evidence>
<dbReference type="EC" id="2.7.2.4" evidence="14"/>
<dbReference type="PANTHER" id="PTHR21499">
    <property type="entry name" value="ASPARTATE KINASE"/>
    <property type="match status" value="1"/>
</dbReference>
<evidence type="ECO:0000259" key="16">
    <source>
        <dbReference type="PROSITE" id="PS51671"/>
    </source>
</evidence>
<dbReference type="SUPFAM" id="SSF53633">
    <property type="entry name" value="Carbamate kinase-like"/>
    <property type="match status" value="1"/>
</dbReference>
<dbReference type="InterPro" id="IPR054352">
    <property type="entry name" value="ACT_Aspartokinase"/>
</dbReference>
<keyword evidence="9 13" id="KW-0067">ATP-binding</keyword>
<keyword evidence="15" id="KW-0028">Amino-acid biosynthesis</keyword>
<dbReference type="GO" id="GO:0005829">
    <property type="term" value="C:cytosol"/>
    <property type="evidence" value="ECO:0007669"/>
    <property type="project" value="TreeGrafter"/>
</dbReference>
<dbReference type="OrthoDB" id="9799110at2"/>
<dbReference type="NCBIfam" id="NF006540">
    <property type="entry name" value="PRK09034.1"/>
    <property type="match status" value="1"/>
</dbReference>
<dbReference type="PIRSF" id="PIRSF000726">
    <property type="entry name" value="Asp_kin"/>
    <property type="match status" value="1"/>
</dbReference>
<dbReference type="GO" id="GO:0009089">
    <property type="term" value="P:lysine biosynthetic process via diaminopimelate"/>
    <property type="evidence" value="ECO:0007669"/>
    <property type="project" value="UniProtKB-UniPathway"/>
</dbReference>
<dbReference type="RefSeq" id="WP_114371520.1">
    <property type="nucleotide sequence ID" value="NZ_CP031092.1"/>
</dbReference>
<dbReference type="CDD" id="cd04911">
    <property type="entry name" value="ACT_AKiii-YclM-BS_1"/>
    <property type="match status" value="1"/>
</dbReference>
<feature type="domain" description="ACT" evidence="16">
    <location>
        <begin position="391"/>
        <end position="456"/>
    </location>
</feature>
<dbReference type="InterPro" id="IPR045865">
    <property type="entry name" value="ACT-like_dom_sf"/>
</dbReference>
<dbReference type="InterPro" id="IPR005260">
    <property type="entry name" value="Asp_kin_monofn"/>
</dbReference>
<evidence type="ECO:0000256" key="1">
    <source>
        <dbReference type="ARBA" id="ARBA00003121"/>
    </source>
</evidence>
<comment type="function">
    <text evidence="1">Catalyzes the phosphorylation of the beta-carboxyl group of aspartic acid with ATP to yield 4-phospho-L-aspartate, which is involved in the branched biosynthetic pathway leading to the biosynthesis of amino acids threonine, isoleucine and methionine.</text>
</comment>
<dbReference type="FunFam" id="3.40.1160.10:FF:000027">
    <property type="entry name" value="Aspartokinase"/>
    <property type="match status" value="1"/>
</dbReference>
<evidence type="ECO:0000256" key="8">
    <source>
        <dbReference type="ARBA" id="ARBA00022777"/>
    </source>
</evidence>
<name>A0A345BX14_9BACI</name>
<proteinExistence type="inferred from homology"/>
<dbReference type="PROSITE" id="PS00324">
    <property type="entry name" value="ASPARTOKINASE"/>
    <property type="match status" value="1"/>
</dbReference>
<dbReference type="InterPro" id="IPR036393">
    <property type="entry name" value="AceGlu_kinase-like_sf"/>
</dbReference>
<evidence type="ECO:0000256" key="4">
    <source>
        <dbReference type="ARBA" id="ARBA00005139"/>
    </source>
</evidence>
<keyword evidence="18" id="KW-1185">Reference proteome</keyword>
<evidence type="ECO:0000256" key="6">
    <source>
        <dbReference type="ARBA" id="ARBA00022679"/>
    </source>
</evidence>
<dbReference type="Proteomes" id="UP000252100">
    <property type="component" value="Chromosome"/>
</dbReference>
<keyword evidence="8 14" id="KW-0418">Kinase</keyword>
<evidence type="ECO:0000256" key="11">
    <source>
        <dbReference type="ARBA" id="ARBA00023154"/>
    </source>
</evidence>
<sequence>MKVSKFGGTSVASGNQIEKLKDIIVADPARRIVIVSAPGKRGDSDVKVTDMLITLGEERIKGESVEDALQQVVDRYQTIAQELGLEKTVTENIEADLQARVAFNTENEGVFMDQIKAAGEDNNAKLIAAYFNHIGMEASYMNPREAGLLVSGEAGNAQVLDDAYESLATLKEKDEILVFPGFFGYKENGQLVTFPRGGSDITGAIVAAGVNAELYENFTDVDSVCVANPKVIDNPEKIERMTYREMRELSYAGFAVFHDVALIPAFRHGIPVNVKNTNNPEGKGTLITAEKSEAHDLYPITGIAADKGFSIIYVRKYLMNREVGFGRRLLEMVEDEGISYEHLPSGIDDTSVVLRTSEFSLDSENRLLTRIQTEMDVDDAYIEHGFTMLMLVGEGMKDTVGIAAQATKALAGADINIEMINQGPSEVSLAFAVKERVGDQAIKAIYDEFYAKQLNE</sequence>
<keyword evidence="7 13" id="KW-0547">Nucleotide-binding</keyword>
<dbReference type="KEGG" id="rue:DT065_05300"/>
<dbReference type="CDD" id="cd04916">
    <property type="entry name" value="ACT_AKiii-YclM-BS_2"/>
    <property type="match status" value="1"/>
</dbReference>
<evidence type="ECO:0000256" key="7">
    <source>
        <dbReference type="ARBA" id="ARBA00022741"/>
    </source>
</evidence>
<dbReference type="PANTHER" id="PTHR21499:SF67">
    <property type="entry name" value="ASPARTOKINASE 3"/>
    <property type="match status" value="1"/>
</dbReference>
<dbReference type="InterPro" id="IPR001341">
    <property type="entry name" value="Asp_kinase"/>
</dbReference>
<comment type="pathway">
    <text evidence="3 15">Amino-acid biosynthesis; L-methionine biosynthesis via de novo pathway; L-homoserine from L-aspartate: step 1/3.</text>
</comment>